<keyword evidence="9" id="KW-1185">Reference proteome</keyword>
<dbReference type="Proteomes" id="UP000640274">
    <property type="component" value="Unassembled WGS sequence"/>
</dbReference>
<feature type="domain" description="Type II secretion system protein GspF" evidence="7">
    <location>
        <begin position="155"/>
        <end position="283"/>
    </location>
</feature>
<evidence type="ECO:0000256" key="5">
    <source>
        <dbReference type="ARBA" id="ARBA00023136"/>
    </source>
</evidence>
<dbReference type="EMBL" id="JAELUP010000027">
    <property type="protein sequence ID" value="MBJ6361425.1"/>
    <property type="molecule type" value="Genomic_DNA"/>
</dbReference>
<feature type="transmembrane region" description="Helical" evidence="6">
    <location>
        <begin position="113"/>
        <end position="130"/>
    </location>
</feature>
<protein>
    <submittedName>
        <fullName evidence="8">Type II secretion system F family protein</fullName>
    </submittedName>
</protein>
<comment type="subcellular location">
    <subcellularLocation>
        <location evidence="1">Cell membrane</location>
        <topology evidence="1">Multi-pass membrane protein</topology>
    </subcellularLocation>
</comment>
<evidence type="ECO:0000256" key="6">
    <source>
        <dbReference type="SAM" id="Phobius"/>
    </source>
</evidence>
<feature type="transmembrane region" description="Helical" evidence="6">
    <location>
        <begin position="87"/>
        <end position="107"/>
    </location>
</feature>
<keyword evidence="2" id="KW-1003">Cell membrane</keyword>
<evidence type="ECO:0000256" key="1">
    <source>
        <dbReference type="ARBA" id="ARBA00004651"/>
    </source>
</evidence>
<proteinExistence type="predicted"/>
<dbReference type="InterPro" id="IPR018076">
    <property type="entry name" value="T2SS_GspF_dom"/>
</dbReference>
<dbReference type="Pfam" id="PF00482">
    <property type="entry name" value="T2SSF"/>
    <property type="match status" value="1"/>
</dbReference>
<comment type="caution">
    <text evidence="8">The sequence shown here is derived from an EMBL/GenBank/DDBJ whole genome shotgun (WGS) entry which is preliminary data.</text>
</comment>
<keyword evidence="5 6" id="KW-0472">Membrane</keyword>
<feature type="transmembrane region" description="Helical" evidence="6">
    <location>
        <begin position="265"/>
        <end position="286"/>
    </location>
</feature>
<evidence type="ECO:0000256" key="3">
    <source>
        <dbReference type="ARBA" id="ARBA00022692"/>
    </source>
</evidence>
<keyword evidence="4 6" id="KW-1133">Transmembrane helix</keyword>
<evidence type="ECO:0000256" key="2">
    <source>
        <dbReference type="ARBA" id="ARBA00022475"/>
    </source>
</evidence>
<name>A0A934J264_9BACL</name>
<evidence type="ECO:0000259" key="7">
    <source>
        <dbReference type="Pfam" id="PF00482"/>
    </source>
</evidence>
<evidence type="ECO:0000313" key="9">
    <source>
        <dbReference type="Proteomes" id="UP000640274"/>
    </source>
</evidence>
<gene>
    <name evidence="8" type="ORF">JFN88_08920</name>
</gene>
<sequence>MSAIVALLLLLLWTFETCYSLLRGSVYPEQISSLKEREWMRLLTAPFMRQQERWQLWSRAPGLLHPLHAKLVILNGSRYSIQSTKQFIGNVAAGSYAGLFGSTLISWAAGEPAVFYIGIICVVVWPISRFREVGARIERRKQDILLALPEVLGKLMLLIGAGETLGKAIYRCQDHRQERKHHPLYKELSRMCHELDNGVPFHMALESFSRRCAVQEVAMFTTSLLLNYKRGGEKFRLSLQQLSYTLWDKRKAITRIKGEEASSKLVFPLAVIFLVLMVLVGSPAILMMNMS</sequence>
<evidence type="ECO:0000313" key="8">
    <source>
        <dbReference type="EMBL" id="MBJ6361425.1"/>
    </source>
</evidence>
<dbReference type="PANTHER" id="PTHR35007">
    <property type="entry name" value="INTEGRAL MEMBRANE PROTEIN-RELATED"/>
    <property type="match status" value="1"/>
</dbReference>
<dbReference type="RefSeq" id="WP_199018974.1">
    <property type="nucleotide sequence ID" value="NZ_JAELUP010000027.1"/>
</dbReference>
<accession>A0A934J264</accession>
<reference evidence="8" key="1">
    <citation type="submission" date="2020-12" db="EMBL/GenBank/DDBJ databases">
        <authorList>
            <person name="Huq M.A."/>
        </authorList>
    </citation>
    <scope>NUCLEOTIDE SEQUENCE</scope>
    <source>
        <strain evidence="8">MAHUQ-46</strain>
    </source>
</reference>
<dbReference type="AlphaFoldDB" id="A0A934J264"/>
<keyword evidence="3 6" id="KW-0812">Transmembrane</keyword>
<dbReference type="GO" id="GO:0005886">
    <property type="term" value="C:plasma membrane"/>
    <property type="evidence" value="ECO:0007669"/>
    <property type="project" value="UniProtKB-SubCell"/>
</dbReference>
<organism evidence="8 9">
    <name type="scientific">Paenibacillus roseus</name>
    <dbReference type="NCBI Taxonomy" id="2798579"/>
    <lineage>
        <taxon>Bacteria</taxon>
        <taxon>Bacillati</taxon>
        <taxon>Bacillota</taxon>
        <taxon>Bacilli</taxon>
        <taxon>Bacillales</taxon>
        <taxon>Paenibacillaceae</taxon>
        <taxon>Paenibacillus</taxon>
    </lineage>
</organism>
<dbReference type="PANTHER" id="PTHR35007:SF2">
    <property type="entry name" value="PILUS ASSEMBLE PROTEIN"/>
    <property type="match status" value="1"/>
</dbReference>
<evidence type="ECO:0000256" key="4">
    <source>
        <dbReference type="ARBA" id="ARBA00022989"/>
    </source>
</evidence>